<protein>
    <submittedName>
        <fullName evidence="2">Uncharacterized protein</fullName>
    </submittedName>
</protein>
<feature type="region of interest" description="Disordered" evidence="1">
    <location>
        <begin position="1"/>
        <end position="33"/>
    </location>
</feature>
<dbReference type="EMBL" id="JASNWA010000004">
    <property type="protein sequence ID" value="KAK3176057.1"/>
    <property type="molecule type" value="Genomic_DNA"/>
</dbReference>
<keyword evidence="3" id="KW-1185">Reference proteome</keyword>
<proteinExistence type="predicted"/>
<gene>
    <name evidence="2" type="ORF">OEA41_007379</name>
</gene>
<feature type="compositionally biased region" description="Polar residues" evidence="1">
    <location>
        <begin position="1"/>
        <end position="10"/>
    </location>
</feature>
<accession>A0AAD9ZD09</accession>
<sequence>MKTSKSQVATVTGPDIQPDAKRKVEDDTPTSIREPYTAANVKMLPEGFDDDSCDDVDVEVIDNALDNEGCRDEPLLWKDLPEEVTIITARGGQEGSPEARFEFLEQFMQAFYIDRELLEEFACHSCEGEGWLTKDVKEYNSHVEELYVDTLL</sequence>
<comment type="caution">
    <text evidence="2">The sequence shown here is derived from an EMBL/GenBank/DDBJ whole genome shotgun (WGS) entry which is preliminary data.</text>
</comment>
<dbReference type="Proteomes" id="UP001276659">
    <property type="component" value="Unassembled WGS sequence"/>
</dbReference>
<reference evidence="2" key="1">
    <citation type="submission" date="2022-11" db="EMBL/GenBank/DDBJ databases">
        <title>Chromosomal genome sequence assembly and mating type (MAT) locus characterization of the leprose asexual lichenized fungus Lepraria neglecta (Nyl.) Erichsen.</title>
        <authorList>
            <person name="Allen J.L."/>
            <person name="Pfeffer B."/>
        </authorList>
    </citation>
    <scope>NUCLEOTIDE SEQUENCE</scope>
    <source>
        <strain evidence="2">Allen 5258</strain>
    </source>
</reference>
<organism evidence="2 3">
    <name type="scientific">Lepraria neglecta</name>
    <dbReference type="NCBI Taxonomy" id="209136"/>
    <lineage>
        <taxon>Eukaryota</taxon>
        <taxon>Fungi</taxon>
        <taxon>Dikarya</taxon>
        <taxon>Ascomycota</taxon>
        <taxon>Pezizomycotina</taxon>
        <taxon>Lecanoromycetes</taxon>
        <taxon>OSLEUM clade</taxon>
        <taxon>Lecanoromycetidae</taxon>
        <taxon>Lecanorales</taxon>
        <taxon>Lecanorineae</taxon>
        <taxon>Stereocaulaceae</taxon>
        <taxon>Lepraria</taxon>
    </lineage>
</organism>
<name>A0AAD9ZD09_9LECA</name>
<evidence type="ECO:0000313" key="3">
    <source>
        <dbReference type="Proteomes" id="UP001276659"/>
    </source>
</evidence>
<dbReference type="AlphaFoldDB" id="A0AAD9ZD09"/>
<evidence type="ECO:0000313" key="2">
    <source>
        <dbReference type="EMBL" id="KAK3176057.1"/>
    </source>
</evidence>
<evidence type="ECO:0000256" key="1">
    <source>
        <dbReference type="SAM" id="MobiDB-lite"/>
    </source>
</evidence>